<dbReference type="EMBL" id="JBHSSE010000024">
    <property type="protein sequence ID" value="MFC6202575.1"/>
    <property type="molecule type" value="Genomic_DNA"/>
</dbReference>
<dbReference type="Pfam" id="PF11863">
    <property type="entry name" value="DUF3383"/>
    <property type="match status" value="1"/>
</dbReference>
<reference evidence="2" key="1">
    <citation type="journal article" date="2019" name="Int. J. Syst. Evol. Microbiol.">
        <title>The Global Catalogue of Microorganisms (GCM) 10K type strain sequencing project: providing services to taxonomists for standard genome sequencing and annotation.</title>
        <authorList>
            <consortium name="The Broad Institute Genomics Platform"/>
            <consortium name="The Broad Institute Genome Sequencing Center for Infectious Disease"/>
            <person name="Wu L."/>
            <person name="Ma J."/>
        </authorList>
    </citation>
    <scope>NUCLEOTIDE SEQUENCE [LARGE SCALE GENOMIC DNA]</scope>
    <source>
        <strain evidence="2">CCM 8930</strain>
    </source>
</reference>
<proteinExistence type="predicted"/>
<gene>
    <name evidence="1" type="ORF">ACFP1L_11945</name>
</gene>
<evidence type="ECO:0000313" key="1">
    <source>
        <dbReference type="EMBL" id="MFC6202575.1"/>
    </source>
</evidence>
<protein>
    <submittedName>
        <fullName evidence="1">DUF3383 family protein</fullName>
    </submittedName>
</protein>
<dbReference type="InterPro" id="IPR021808">
    <property type="entry name" value="DUF3383"/>
</dbReference>
<comment type="caution">
    <text evidence="1">The sequence shown here is derived from an EMBL/GenBank/DDBJ whole genome shotgun (WGS) entry which is preliminary data.</text>
</comment>
<dbReference type="Proteomes" id="UP001596171">
    <property type="component" value="Unassembled WGS sequence"/>
</dbReference>
<dbReference type="RefSeq" id="WP_137616575.1">
    <property type="nucleotide sequence ID" value="NZ_BJDI01000010.1"/>
</dbReference>
<keyword evidence="2" id="KW-1185">Reference proteome</keyword>
<name>A0ABW1SLU7_9LACO</name>
<organism evidence="1 2">
    <name type="scientific">Lactiplantibacillus nangangensis</name>
    <dbReference type="NCBI Taxonomy" id="2559917"/>
    <lineage>
        <taxon>Bacteria</taxon>
        <taxon>Bacillati</taxon>
        <taxon>Bacillota</taxon>
        <taxon>Bacilli</taxon>
        <taxon>Lactobacillales</taxon>
        <taxon>Lactobacillaceae</taxon>
        <taxon>Lactiplantibacillus</taxon>
    </lineage>
</organism>
<accession>A0ABW1SLU7</accession>
<evidence type="ECO:0000313" key="2">
    <source>
        <dbReference type="Proteomes" id="UP001596171"/>
    </source>
</evidence>
<sequence>MAGKITDIYVNITTTHPVASIGLGVPGIFVAGDTLNDQHYTSLEALAADYDNSTDTYKAAEAYFNQPNSGKSIEVITYTASKTDETTKVTTGGISEAAAAYYWGQWHFGMLATYNDADALELSNYIETQNEKFFMVQRTTLEELSQFAKNTRTITLYHLDADDRFDMALLGRVGNADVGSVTWKSKGDLVGISEDKLTSLQFSDAETAHAISYVSKGNKVVTSNGWTASGAWIDQLHGIDWVKENIELQLQSLLNQEDKVPFDDNGFSQLEQVVETVLSDAYAQGIVAYDGATKAGAYAVSFDKLADVPAEDIANREYNGIHWQYTPADAVHSMTVYGTINYAA</sequence>